<name>A0A0C7NK38_DEFTU</name>
<dbReference type="PANTHER" id="PTHR39550:SF1">
    <property type="entry name" value="SLL0658 PROTEIN"/>
    <property type="match status" value="1"/>
</dbReference>
<evidence type="ECO:0000313" key="1">
    <source>
        <dbReference type="EMBL" id="CEP78266.1"/>
    </source>
</evidence>
<sequence>MPNYISNTSCLIVLDNIDMLFILKELYRSIIITPEVAKEFEKPIPEWIKVKDVDDKKYLKLLNTFIDLGEASVIALAFEIEDAVLIIDDLKARKLVSKLDVKLTGTLGVIVNARKKQIIHSLEDILYKLKKAGFRISNELENEILKYDGL</sequence>
<reference evidence="2" key="1">
    <citation type="submission" date="2014-11" db="EMBL/GenBank/DDBJ databases">
        <authorList>
            <person name="Wibberg D."/>
        </authorList>
    </citation>
    <scope>NUCLEOTIDE SEQUENCE [LARGE SCALE GENOMIC DNA]</scope>
    <source>
        <strain evidence="2">L3</strain>
    </source>
</reference>
<dbReference type="KEGG" id="dtn:DTL3_0962"/>
<gene>
    <name evidence="1" type="ORF">DTL3_0962</name>
</gene>
<dbReference type="Proteomes" id="UP000032809">
    <property type="component" value="Chromosome I"/>
</dbReference>
<dbReference type="PANTHER" id="PTHR39550">
    <property type="entry name" value="SLL0658 PROTEIN"/>
    <property type="match status" value="1"/>
</dbReference>
<organism evidence="1 2">
    <name type="scientific">Defluviitoga tunisiensis</name>
    <dbReference type="NCBI Taxonomy" id="1006576"/>
    <lineage>
        <taxon>Bacteria</taxon>
        <taxon>Thermotogati</taxon>
        <taxon>Thermotogota</taxon>
        <taxon>Thermotogae</taxon>
        <taxon>Petrotogales</taxon>
        <taxon>Petrotogaceae</taxon>
        <taxon>Defluviitoga</taxon>
    </lineage>
</organism>
<dbReference type="EMBL" id="LN824141">
    <property type="protein sequence ID" value="CEP78266.1"/>
    <property type="molecule type" value="Genomic_DNA"/>
</dbReference>
<dbReference type="AlphaFoldDB" id="A0A0C7NK38"/>
<keyword evidence="2" id="KW-1185">Reference proteome</keyword>
<protein>
    <submittedName>
        <fullName evidence="1">Nucleic acid-binding protein</fullName>
    </submittedName>
</protein>
<dbReference type="STRING" id="1006576.DTL3_0962"/>
<dbReference type="RefSeq" id="WP_045087758.1">
    <property type="nucleotide sequence ID" value="NZ_LN824141.1"/>
</dbReference>
<dbReference type="Pfam" id="PF11848">
    <property type="entry name" value="DUF3368"/>
    <property type="match status" value="1"/>
</dbReference>
<accession>A0A0C7NK38</accession>
<proteinExistence type="predicted"/>
<evidence type="ECO:0000313" key="2">
    <source>
        <dbReference type="Proteomes" id="UP000032809"/>
    </source>
</evidence>
<dbReference type="HOGENOM" id="CLU_115769_1_0_0"/>
<dbReference type="InterPro" id="IPR021799">
    <property type="entry name" value="PIN-like_prokaryotic"/>
</dbReference>